<evidence type="ECO:0000313" key="9">
    <source>
        <dbReference type="Proteomes" id="UP000509510"/>
    </source>
</evidence>
<evidence type="ECO:0000256" key="1">
    <source>
        <dbReference type="ARBA" id="ARBA00005466"/>
    </source>
</evidence>
<dbReference type="InterPro" id="IPR012951">
    <property type="entry name" value="BBE"/>
</dbReference>
<dbReference type="Gene3D" id="3.40.462.20">
    <property type="match status" value="1"/>
</dbReference>
<protein>
    <recommendedName>
        <fullName evidence="7">FAD-binding PCMH-type domain-containing protein</fullName>
    </recommendedName>
</protein>
<evidence type="ECO:0000259" key="7">
    <source>
        <dbReference type="PROSITE" id="PS51387"/>
    </source>
</evidence>
<evidence type="ECO:0000313" key="8">
    <source>
        <dbReference type="EMBL" id="QKX55319.1"/>
    </source>
</evidence>
<proteinExistence type="inferred from homology"/>
<gene>
    <name evidence="8" type="ORF">TRUGW13939_02411</name>
</gene>
<keyword evidence="3 6" id="KW-0732">Signal</keyword>
<dbReference type="InterPro" id="IPR016169">
    <property type="entry name" value="FAD-bd_PCMH_sub2"/>
</dbReference>
<name>A0A7H8QN64_TALRU</name>
<accession>A0A7H8QN64</accession>
<keyword evidence="5" id="KW-0560">Oxidoreductase</keyword>
<dbReference type="AlphaFoldDB" id="A0A7H8QN64"/>
<dbReference type="InterPro" id="IPR036318">
    <property type="entry name" value="FAD-bd_PCMH-like_sf"/>
</dbReference>
<dbReference type="InterPro" id="IPR016166">
    <property type="entry name" value="FAD-bd_PCMH"/>
</dbReference>
<keyword evidence="4" id="KW-0274">FAD</keyword>
<dbReference type="PANTHER" id="PTHR42973">
    <property type="entry name" value="BINDING OXIDOREDUCTASE, PUTATIVE (AFU_ORTHOLOGUE AFUA_1G17690)-RELATED"/>
    <property type="match status" value="1"/>
</dbReference>
<evidence type="ECO:0000256" key="3">
    <source>
        <dbReference type="ARBA" id="ARBA00022729"/>
    </source>
</evidence>
<evidence type="ECO:0000256" key="4">
    <source>
        <dbReference type="ARBA" id="ARBA00022827"/>
    </source>
</evidence>
<dbReference type="GeneID" id="55989920"/>
<dbReference type="SUPFAM" id="SSF56176">
    <property type="entry name" value="FAD-binding/transporter-associated domain-like"/>
    <property type="match status" value="1"/>
</dbReference>
<evidence type="ECO:0000256" key="5">
    <source>
        <dbReference type="ARBA" id="ARBA00023002"/>
    </source>
</evidence>
<reference evidence="9" key="1">
    <citation type="submission" date="2020-06" db="EMBL/GenBank/DDBJ databases">
        <title>A chromosome-scale genome assembly of Talaromyces rugulosus W13939.</title>
        <authorList>
            <person name="Wang B."/>
            <person name="Guo L."/>
            <person name="Ye K."/>
            <person name="Wang L."/>
        </authorList>
    </citation>
    <scope>NUCLEOTIDE SEQUENCE [LARGE SCALE GENOMIC DNA]</scope>
    <source>
        <strain evidence="9">W13939</strain>
    </source>
</reference>
<evidence type="ECO:0000256" key="2">
    <source>
        <dbReference type="ARBA" id="ARBA00022630"/>
    </source>
</evidence>
<feature type="chain" id="PRO_5028952885" description="FAD-binding PCMH-type domain-containing protein" evidence="6">
    <location>
        <begin position="18"/>
        <end position="494"/>
    </location>
</feature>
<dbReference type="Pfam" id="PF08031">
    <property type="entry name" value="BBE"/>
    <property type="match status" value="1"/>
</dbReference>
<dbReference type="InterPro" id="IPR006094">
    <property type="entry name" value="Oxid_FAD_bind_N"/>
</dbReference>
<feature type="domain" description="FAD-binding PCMH-type" evidence="7">
    <location>
        <begin position="56"/>
        <end position="236"/>
    </location>
</feature>
<sequence>MLSHLSFLLALPLLAATQSPNTVNLTETFRPALSDEAEIYSVNDPNWTTETTQRWSNWDAPTYIGAIKPATEQDVAATVKIASRYNIPFLATGGGHGGSQNLATVKNAISIDLSNFNTIQVDAENNTVTIGGGVTYGDLYDPLYSIGKEIHFQKFTATGNARCVGVVGATIGAGVGLLQGIRGYTSDALLQVTIVTAAGIPFNASATENSDLFWAIRGAGANFGIITSATYEIYDATNGGHAQNANLVYPAATNGSIWDILESFDETLPAELSITIGVSYNQTTQEASIGVNLVYWGSQENFAQYINQFIALDPISWTNETLPWNHLTDAADREAACVTDLHVNFYSIALNQTNSQVFYGFFTDFITFSQENPTYGGTFGIERYSAEGPMSAPAERRGVYPWRETKINLLFENIYPTNETLDTVVDGFYTQQRQHFDELSGFPTFATYINYAHGDEGPNAWYGDDDNLERLITLKRKWDSNNLFGAAKPIPLNK</sequence>
<dbReference type="Gene3D" id="3.30.465.10">
    <property type="match status" value="1"/>
</dbReference>
<dbReference type="PROSITE" id="PS51387">
    <property type="entry name" value="FAD_PCMH"/>
    <property type="match status" value="1"/>
</dbReference>
<dbReference type="EMBL" id="CP055898">
    <property type="protein sequence ID" value="QKX55319.1"/>
    <property type="molecule type" value="Genomic_DNA"/>
</dbReference>
<comment type="similarity">
    <text evidence="1">Belongs to the oxygen-dependent FAD-linked oxidoreductase family.</text>
</comment>
<dbReference type="Pfam" id="PF01565">
    <property type="entry name" value="FAD_binding_4"/>
    <property type="match status" value="1"/>
</dbReference>
<dbReference type="RefSeq" id="XP_035341498.1">
    <property type="nucleotide sequence ID" value="XM_035485605.1"/>
</dbReference>
<dbReference type="KEGG" id="trg:TRUGW13939_02411"/>
<dbReference type="Proteomes" id="UP000509510">
    <property type="component" value="Chromosome I"/>
</dbReference>
<organism evidence="8 9">
    <name type="scientific">Talaromyces rugulosus</name>
    <name type="common">Penicillium rugulosum</name>
    <dbReference type="NCBI Taxonomy" id="121627"/>
    <lineage>
        <taxon>Eukaryota</taxon>
        <taxon>Fungi</taxon>
        <taxon>Dikarya</taxon>
        <taxon>Ascomycota</taxon>
        <taxon>Pezizomycotina</taxon>
        <taxon>Eurotiomycetes</taxon>
        <taxon>Eurotiomycetidae</taxon>
        <taxon>Eurotiales</taxon>
        <taxon>Trichocomaceae</taxon>
        <taxon>Talaromyces</taxon>
        <taxon>Talaromyces sect. Islandici</taxon>
    </lineage>
</organism>
<evidence type="ECO:0000256" key="6">
    <source>
        <dbReference type="SAM" id="SignalP"/>
    </source>
</evidence>
<dbReference type="InterPro" id="IPR050416">
    <property type="entry name" value="FAD-linked_Oxidoreductase"/>
</dbReference>
<feature type="signal peptide" evidence="6">
    <location>
        <begin position="1"/>
        <end position="17"/>
    </location>
</feature>
<keyword evidence="9" id="KW-1185">Reference proteome</keyword>
<keyword evidence="2" id="KW-0285">Flavoprotein</keyword>
<dbReference type="GO" id="GO:0071949">
    <property type="term" value="F:FAD binding"/>
    <property type="evidence" value="ECO:0007669"/>
    <property type="project" value="InterPro"/>
</dbReference>
<dbReference type="PANTHER" id="PTHR42973:SF32">
    <property type="entry name" value="FAD-LINKED OXIDOREDUCTASE AFOF"/>
    <property type="match status" value="1"/>
</dbReference>
<dbReference type="OrthoDB" id="415825at2759"/>
<dbReference type="GO" id="GO:0016491">
    <property type="term" value="F:oxidoreductase activity"/>
    <property type="evidence" value="ECO:0007669"/>
    <property type="project" value="UniProtKB-KW"/>
</dbReference>